<dbReference type="EnsemblProtists" id="HpaT802271">
    <property type="protein sequence ID" value="HpaP802271"/>
    <property type="gene ID" value="HpaG802271"/>
</dbReference>
<keyword evidence="3" id="KW-1185">Reference proteome</keyword>
<evidence type="ECO:0000313" key="2">
    <source>
        <dbReference type="EnsemblProtists" id="HpaP802271"/>
    </source>
</evidence>
<dbReference type="InParanoid" id="M4B7L9"/>
<reference evidence="3" key="1">
    <citation type="journal article" date="2010" name="Science">
        <title>Signatures of adaptation to obligate biotrophy in the Hyaloperonospora arabidopsidis genome.</title>
        <authorList>
            <person name="Baxter L."/>
            <person name="Tripathy S."/>
            <person name="Ishaque N."/>
            <person name="Boot N."/>
            <person name="Cabral A."/>
            <person name="Kemen E."/>
            <person name="Thines M."/>
            <person name="Ah-Fong A."/>
            <person name="Anderson R."/>
            <person name="Badejoko W."/>
            <person name="Bittner-Eddy P."/>
            <person name="Boore J.L."/>
            <person name="Chibucos M.C."/>
            <person name="Coates M."/>
            <person name="Dehal P."/>
            <person name="Delehaunty K."/>
            <person name="Dong S."/>
            <person name="Downton P."/>
            <person name="Dumas B."/>
            <person name="Fabro G."/>
            <person name="Fronick C."/>
            <person name="Fuerstenberg S.I."/>
            <person name="Fulton L."/>
            <person name="Gaulin E."/>
            <person name="Govers F."/>
            <person name="Hughes L."/>
            <person name="Humphray S."/>
            <person name="Jiang R.H."/>
            <person name="Judelson H."/>
            <person name="Kamoun S."/>
            <person name="Kyung K."/>
            <person name="Meijer H."/>
            <person name="Minx P."/>
            <person name="Morris P."/>
            <person name="Nelson J."/>
            <person name="Phuntumart V."/>
            <person name="Qutob D."/>
            <person name="Rehmany A."/>
            <person name="Rougon-Cardoso A."/>
            <person name="Ryden P."/>
            <person name="Torto-Alalibo T."/>
            <person name="Studholme D."/>
            <person name="Wang Y."/>
            <person name="Win J."/>
            <person name="Wood J."/>
            <person name="Clifton S.W."/>
            <person name="Rogers J."/>
            <person name="Van den Ackerveken G."/>
            <person name="Jones J.D."/>
            <person name="McDowell J.M."/>
            <person name="Beynon J."/>
            <person name="Tyler B.M."/>
        </authorList>
    </citation>
    <scope>NUCLEOTIDE SEQUENCE [LARGE SCALE GENOMIC DNA]</scope>
    <source>
        <strain evidence="3">Emoy2</strain>
    </source>
</reference>
<name>M4B7L9_HYAAE</name>
<evidence type="ECO:0000313" key="3">
    <source>
        <dbReference type="Proteomes" id="UP000011713"/>
    </source>
</evidence>
<dbReference type="HOGENOM" id="CLU_2404226_0_0_1"/>
<reference evidence="2" key="2">
    <citation type="submission" date="2015-06" db="UniProtKB">
        <authorList>
            <consortium name="EnsemblProtists"/>
        </authorList>
    </citation>
    <scope>IDENTIFICATION</scope>
    <source>
        <strain evidence="2">Emoy2</strain>
    </source>
</reference>
<dbReference type="EMBL" id="JH597876">
    <property type="status" value="NOT_ANNOTATED_CDS"/>
    <property type="molecule type" value="Genomic_DNA"/>
</dbReference>
<dbReference type="VEuPathDB" id="FungiDB:HpaG802271"/>
<dbReference type="AlphaFoldDB" id="M4B7L9"/>
<feature type="compositionally biased region" description="Polar residues" evidence="1">
    <location>
        <begin position="53"/>
        <end position="79"/>
    </location>
</feature>
<evidence type="ECO:0000256" key="1">
    <source>
        <dbReference type="SAM" id="MobiDB-lite"/>
    </source>
</evidence>
<feature type="region of interest" description="Disordered" evidence="1">
    <location>
        <begin position="39"/>
        <end position="80"/>
    </location>
</feature>
<dbReference type="Proteomes" id="UP000011713">
    <property type="component" value="Unassembled WGS sequence"/>
</dbReference>
<organism evidence="2 3">
    <name type="scientific">Hyaloperonospora arabidopsidis (strain Emoy2)</name>
    <name type="common">Downy mildew agent</name>
    <name type="synonym">Peronospora arabidopsidis</name>
    <dbReference type="NCBI Taxonomy" id="559515"/>
    <lineage>
        <taxon>Eukaryota</taxon>
        <taxon>Sar</taxon>
        <taxon>Stramenopiles</taxon>
        <taxon>Oomycota</taxon>
        <taxon>Peronosporomycetes</taxon>
        <taxon>Peronosporales</taxon>
        <taxon>Peronosporaceae</taxon>
        <taxon>Hyaloperonospora</taxon>
    </lineage>
</organism>
<accession>M4B7L9</accession>
<proteinExistence type="predicted"/>
<protein>
    <submittedName>
        <fullName evidence="2">Uncharacterized protein</fullName>
    </submittedName>
</protein>
<sequence>MLELIREEDVSMDAFIWSISEHAVHLGAHCKIVWRRNRGYPTSDDNMVRPKRSQSNDVLRTNKDVSATHTNERSQSSVPLSYRCSMHEIVPRT</sequence>